<dbReference type="EMBL" id="GBRH01261803">
    <property type="protein sequence ID" value="JAD36092.1"/>
    <property type="molecule type" value="Transcribed_RNA"/>
</dbReference>
<evidence type="ECO:0000313" key="1">
    <source>
        <dbReference type="EMBL" id="JAD36092.1"/>
    </source>
</evidence>
<accession>A0A0A8ZMQ9</accession>
<organism evidence="1">
    <name type="scientific">Arundo donax</name>
    <name type="common">Giant reed</name>
    <name type="synonym">Donax arundinaceus</name>
    <dbReference type="NCBI Taxonomy" id="35708"/>
    <lineage>
        <taxon>Eukaryota</taxon>
        <taxon>Viridiplantae</taxon>
        <taxon>Streptophyta</taxon>
        <taxon>Embryophyta</taxon>
        <taxon>Tracheophyta</taxon>
        <taxon>Spermatophyta</taxon>
        <taxon>Magnoliopsida</taxon>
        <taxon>Liliopsida</taxon>
        <taxon>Poales</taxon>
        <taxon>Poaceae</taxon>
        <taxon>PACMAD clade</taxon>
        <taxon>Arundinoideae</taxon>
        <taxon>Arundineae</taxon>
        <taxon>Arundo</taxon>
    </lineage>
</organism>
<sequence>MSPSMRLKRSQ</sequence>
<reference evidence="1" key="1">
    <citation type="submission" date="2014-09" db="EMBL/GenBank/DDBJ databases">
        <authorList>
            <person name="Magalhaes I.L.F."/>
            <person name="Oliveira U."/>
            <person name="Santos F.R."/>
            <person name="Vidigal T.H.D.A."/>
            <person name="Brescovit A.D."/>
            <person name="Santos A.J."/>
        </authorList>
    </citation>
    <scope>NUCLEOTIDE SEQUENCE</scope>
    <source>
        <tissue evidence="1">Shoot tissue taken approximately 20 cm above the soil surface</tissue>
    </source>
</reference>
<reference evidence="1" key="2">
    <citation type="journal article" date="2015" name="Data Brief">
        <title>Shoot transcriptome of the giant reed, Arundo donax.</title>
        <authorList>
            <person name="Barrero R.A."/>
            <person name="Guerrero F.D."/>
            <person name="Moolhuijzen P."/>
            <person name="Goolsby J.A."/>
            <person name="Tidwell J."/>
            <person name="Bellgard S.E."/>
            <person name="Bellgard M.I."/>
        </authorList>
    </citation>
    <scope>NUCLEOTIDE SEQUENCE</scope>
    <source>
        <tissue evidence="1">Shoot tissue taken approximately 20 cm above the soil surface</tissue>
    </source>
</reference>
<proteinExistence type="predicted"/>
<name>A0A0A8ZMQ9_ARUDO</name>
<protein>
    <submittedName>
        <fullName evidence="1">Uncharacterized protein</fullName>
    </submittedName>
</protein>